<dbReference type="Gene3D" id="3.40.50.720">
    <property type="entry name" value="NAD(P)-binding Rossmann-like Domain"/>
    <property type="match status" value="1"/>
</dbReference>
<evidence type="ECO:0000256" key="1">
    <source>
        <dbReference type="ARBA" id="ARBA00023002"/>
    </source>
</evidence>
<dbReference type="Pfam" id="PF16653">
    <property type="entry name" value="Sacchrp_dh_C"/>
    <property type="match status" value="1"/>
</dbReference>
<sequence>MHVNSKFRIGSFEKMVESSTELDTTSILKSLQASFMKKDKRTSTLVSYGDSSGYSAMARTVGLPAAIGVELILNHTITRRGVVVTMSRDIYEPILYSLERENVKFTEKICVDG</sequence>
<dbReference type="VEuPathDB" id="FungiDB:SeMB42_g01371"/>
<evidence type="ECO:0000313" key="5">
    <source>
        <dbReference type="EMBL" id="TPX52532.1"/>
    </source>
</evidence>
<keyword evidence="2" id="KW-0457">Lysine biosynthesis</keyword>
<dbReference type="STRING" id="286115.A0A507CQY3"/>
<organism evidence="4 7">
    <name type="scientific">Synchytrium endobioticum</name>
    <dbReference type="NCBI Taxonomy" id="286115"/>
    <lineage>
        <taxon>Eukaryota</taxon>
        <taxon>Fungi</taxon>
        <taxon>Fungi incertae sedis</taxon>
        <taxon>Chytridiomycota</taxon>
        <taxon>Chytridiomycota incertae sedis</taxon>
        <taxon>Chytridiomycetes</taxon>
        <taxon>Synchytriales</taxon>
        <taxon>Synchytriaceae</taxon>
        <taxon>Synchytrium</taxon>
    </lineage>
</organism>
<dbReference type="Proteomes" id="UP000320475">
    <property type="component" value="Unassembled WGS sequence"/>
</dbReference>
<keyword evidence="2" id="KW-0028">Amino-acid biosynthesis</keyword>
<comment type="caution">
    <text evidence="4">The sequence shown here is derived from an EMBL/GenBank/DDBJ whole genome shotgun (WGS) entry which is preliminary data.</text>
</comment>
<dbReference type="OrthoDB" id="10059875at2759"/>
<dbReference type="InterPro" id="IPR051168">
    <property type="entry name" value="AASS"/>
</dbReference>
<accession>A0A507CQY3</accession>
<feature type="domain" description="Saccharopine dehydrogenase-like C-terminal" evidence="3">
    <location>
        <begin position="22"/>
        <end position="101"/>
    </location>
</feature>
<dbReference type="GO" id="GO:0004753">
    <property type="term" value="F:saccharopine dehydrogenase activity"/>
    <property type="evidence" value="ECO:0007669"/>
    <property type="project" value="TreeGrafter"/>
</dbReference>
<dbReference type="PANTHER" id="PTHR11133">
    <property type="entry name" value="SACCHAROPINE DEHYDROGENASE"/>
    <property type="match status" value="1"/>
</dbReference>
<proteinExistence type="predicted"/>
<dbReference type="InterPro" id="IPR032095">
    <property type="entry name" value="Sacchrp_dh-like_C"/>
</dbReference>
<name>A0A507CQY3_9FUNG</name>
<evidence type="ECO:0000259" key="3">
    <source>
        <dbReference type="Pfam" id="PF16653"/>
    </source>
</evidence>
<dbReference type="GO" id="GO:0019878">
    <property type="term" value="P:lysine biosynthetic process via aminoadipic acid"/>
    <property type="evidence" value="ECO:0007669"/>
    <property type="project" value="TreeGrafter"/>
</dbReference>
<keyword evidence="6" id="KW-1185">Reference proteome</keyword>
<reference evidence="6 7" key="1">
    <citation type="journal article" date="2019" name="Sci. Rep.">
        <title>Comparative genomics of chytrid fungi reveal insights into the obligate biotrophic and pathogenic lifestyle of Synchytrium endobioticum.</title>
        <authorList>
            <person name="van de Vossenberg B.T.L.H."/>
            <person name="Warris S."/>
            <person name="Nguyen H.D.T."/>
            <person name="van Gent-Pelzer M.P.E."/>
            <person name="Joly D.L."/>
            <person name="van de Geest H.C."/>
            <person name="Bonants P.J.M."/>
            <person name="Smith D.S."/>
            <person name="Levesque C.A."/>
            <person name="van der Lee T.A.J."/>
        </authorList>
    </citation>
    <scope>NUCLEOTIDE SEQUENCE [LARGE SCALE GENOMIC DNA]</scope>
    <source>
        <strain evidence="4 7">LEV6574</strain>
        <strain evidence="5 6">MB42</strain>
    </source>
</reference>
<keyword evidence="1" id="KW-0560">Oxidoreductase</keyword>
<dbReference type="AlphaFoldDB" id="A0A507CQY3"/>
<dbReference type="Proteomes" id="UP000317494">
    <property type="component" value="Unassembled WGS sequence"/>
</dbReference>
<gene>
    <name evidence="4" type="ORF">SeLEV6574_g06031</name>
    <name evidence="5" type="ORF">SeMB42_g01371</name>
</gene>
<dbReference type="EMBL" id="QEAN01000034">
    <property type="protein sequence ID" value="TPX52532.1"/>
    <property type="molecule type" value="Genomic_DNA"/>
</dbReference>
<dbReference type="GO" id="GO:0005737">
    <property type="term" value="C:cytoplasm"/>
    <property type="evidence" value="ECO:0007669"/>
    <property type="project" value="TreeGrafter"/>
</dbReference>
<evidence type="ECO:0000313" key="4">
    <source>
        <dbReference type="EMBL" id="TPX41553.1"/>
    </source>
</evidence>
<protein>
    <recommendedName>
        <fullName evidence="3">Saccharopine dehydrogenase-like C-terminal domain-containing protein</fullName>
    </recommendedName>
</protein>
<dbReference type="PANTHER" id="PTHR11133:SF22">
    <property type="entry name" value="ALPHA-AMINOADIPIC SEMIALDEHYDE SYNTHASE, MITOCHONDRIAL"/>
    <property type="match status" value="1"/>
</dbReference>
<evidence type="ECO:0000313" key="6">
    <source>
        <dbReference type="Proteomes" id="UP000317494"/>
    </source>
</evidence>
<evidence type="ECO:0000256" key="2">
    <source>
        <dbReference type="ARBA" id="ARBA00023154"/>
    </source>
</evidence>
<dbReference type="EMBL" id="QEAM01000314">
    <property type="protein sequence ID" value="TPX41553.1"/>
    <property type="molecule type" value="Genomic_DNA"/>
</dbReference>
<evidence type="ECO:0000313" key="7">
    <source>
        <dbReference type="Proteomes" id="UP000320475"/>
    </source>
</evidence>